<feature type="domain" description="Endonuclease/exonuclease/phosphatase" evidence="14">
    <location>
        <begin position="442"/>
        <end position="671"/>
    </location>
</feature>
<dbReference type="PANTHER" id="PTHR15822">
    <property type="entry name" value="TRAF AND TNF RECEPTOR-ASSOCIATED PROTEIN"/>
    <property type="match status" value="1"/>
</dbReference>
<organism evidence="15 16">
    <name type="scientific">Stylophora pistillata</name>
    <name type="common">Smooth cauliflower coral</name>
    <dbReference type="NCBI Taxonomy" id="50429"/>
    <lineage>
        <taxon>Eukaryota</taxon>
        <taxon>Metazoa</taxon>
        <taxon>Cnidaria</taxon>
        <taxon>Anthozoa</taxon>
        <taxon>Hexacorallia</taxon>
        <taxon>Scleractinia</taxon>
        <taxon>Astrocoeniina</taxon>
        <taxon>Pocilloporidae</taxon>
        <taxon>Stylophora</taxon>
    </lineage>
</organism>
<dbReference type="InterPro" id="IPR005135">
    <property type="entry name" value="Endo/exonuclease/phosphatase"/>
</dbReference>
<dbReference type="GO" id="GO:0046872">
    <property type="term" value="F:metal ion binding"/>
    <property type="evidence" value="ECO:0007669"/>
    <property type="project" value="UniProtKB-KW"/>
</dbReference>
<dbReference type="InterPro" id="IPR036691">
    <property type="entry name" value="Endo/exonu/phosph_ase_sf"/>
</dbReference>
<dbReference type="CDD" id="cd09080">
    <property type="entry name" value="TDP2"/>
    <property type="match status" value="1"/>
</dbReference>
<dbReference type="Gene3D" id="3.60.10.10">
    <property type="entry name" value="Endonuclease/exonuclease/phosphatase"/>
    <property type="match status" value="1"/>
</dbReference>
<reference evidence="16" key="1">
    <citation type="journal article" date="2017" name="bioRxiv">
        <title>Comparative analysis of the genomes of Stylophora pistillata and Acropora digitifera provides evidence for extensive differences between species of corals.</title>
        <authorList>
            <person name="Voolstra C.R."/>
            <person name="Li Y."/>
            <person name="Liew Y.J."/>
            <person name="Baumgarten S."/>
            <person name="Zoccola D."/>
            <person name="Flot J.-F."/>
            <person name="Tambutte S."/>
            <person name="Allemand D."/>
            <person name="Aranda M."/>
        </authorList>
    </citation>
    <scope>NUCLEOTIDE SEQUENCE [LARGE SCALE GENOMIC DNA]</scope>
</reference>
<dbReference type="GO" id="GO:0006302">
    <property type="term" value="P:double-strand break repair"/>
    <property type="evidence" value="ECO:0007669"/>
    <property type="project" value="TreeGrafter"/>
</dbReference>
<feature type="region of interest" description="Disordered" evidence="13">
    <location>
        <begin position="913"/>
        <end position="933"/>
    </location>
</feature>
<evidence type="ECO:0000256" key="8">
    <source>
        <dbReference type="ARBA" id="ARBA00022763"/>
    </source>
</evidence>
<dbReference type="GO" id="GO:0070260">
    <property type="term" value="F:5'-tyrosyl-DNA phosphodiesterase activity"/>
    <property type="evidence" value="ECO:0007669"/>
    <property type="project" value="TreeGrafter"/>
</dbReference>
<dbReference type="PANTHER" id="PTHR15822:SF4">
    <property type="entry name" value="TYROSYL-DNA PHOSPHODIESTERASE 2"/>
    <property type="match status" value="1"/>
</dbReference>
<gene>
    <name evidence="15" type="ORF">AWC38_SpisGene6034</name>
</gene>
<dbReference type="GO" id="GO:0007155">
    <property type="term" value="P:cell adhesion"/>
    <property type="evidence" value="ECO:0007669"/>
    <property type="project" value="InterPro"/>
</dbReference>
<evidence type="ECO:0000256" key="12">
    <source>
        <dbReference type="ARBA" id="ARBA00023242"/>
    </source>
</evidence>
<comment type="subcellular location">
    <subcellularLocation>
        <location evidence="4">Cytoplasm</location>
    </subcellularLocation>
    <subcellularLocation>
        <location evidence="3">Nucleus</location>
        <location evidence="3">PML body</location>
    </subcellularLocation>
</comment>
<dbReference type="GO" id="GO:0004518">
    <property type="term" value="F:nuclease activity"/>
    <property type="evidence" value="ECO:0007669"/>
    <property type="project" value="UniProtKB-KW"/>
</dbReference>
<dbReference type="STRING" id="50429.A0A2B4SLC7"/>
<evidence type="ECO:0000256" key="2">
    <source>
        <dbReference type="ARBA" id="ARBA00001946"/>
    </source>
</evidence>
<evidence type="ECO:0000256" key="4">
    <source>
        <dbReference type="ARBA" id="ARBA00004496"/>
    </source>
</evidence>
<evidence type="ECO:0000259" key="14">
    <source>
        <dbReference type="Pfam" id="PF03372"/>
    </source>
</evidence>
<name>A0A2B4SLC7_STYPI</name>
<keyword evidence="10" id="KW-0460">Magnesium</keyword>
<evidence type="ECO:0000256" key="6">
    <source>
        <dbReference type="ARBA" id="ARBA00022722"/>
    </source>
</evidence>
<keyword evidence="8" id="KW-0227">DNA damage</keyword>
<evidence type="ECO:0000256" key="11">
    <source>
        <dbReference type="ARBA" id="ARBA00023204"/>
    </source>
</evidence>
<dbReference type="Pfam" id="PF03372">
    <property type="entry name" value="Exo_endo_phos"/>
    <property type="match status" value="1"/>
</dbReference>
<dbReference type="OrthoDB" id="10057701at2759"/>
<dbReference type="EMBL" id="LSMT01000069">
    <property type="protein sequence ID" value="PFX29225.1"/>
    <property type="molecule type" value="Genomic_DNA"/>
</dbReference>
<evidence type="ECO:0000256" key="1">
    <source>
        <dbReference type="ARBA" id="ARBA00001936"/>
    </source>
</evidence>
<keyword evidence="5" id="KW-0963">Cytoplasm</keyword>
<protein>
    <recommendedName>
        <fullName evidence="14">Endonuclease/exonuclease/phosphatase domain-containing protein</fullName>
    </recommendedName>
</protein>
<evidence type="ECO:0000313" key="16">
    <source>
        <dbReference type="Proteomes" id="UP000225706"/>
    </source>
</evidence>
<dbReference type="InterPro" id="IPR051547">
    <property type="entry name" value="TDP2-like"/>
</dbReference>
<comment type="caution">
    <text evidence="15">The sequence shown here is derived from an EMBL/GenBank/DDBJ whole genome shotgun (WGS) entry which is preliminary data.</text>
</comment>
<dbReference type="Proteomes" id="UP000225706">
    <property type="component" value="Unassembled WGS sequence"/>
</dbReference>
<dbReference type="GO" id="GO:0005737">
    <property type="term" value="C:cytoplasm"/>
    <property type="evidence" value="ECO:0007669"/>
    <property type="project" value="UniProtKB-SubCell"/>
</dbReference>
<dbReference type="GO" id="GO:0016605">
    <property type="term" value="C:PML body"/>
    <property type="evidence" value="ECO:0007669"/>
    <property type="project" value="UniProtKB-SubCell"/>
</dbReference>
<evidence type="ECO:0000256" key="7">
    <source>
        <dbReference type="ARBA" id="ARBA00022723"/>
    </source>
</evidence>
<keyword evidence="16" id="KW-1185">Reference proteome</keyword>
<dbReference type="InterPro" id="IPR036723">
    <property type="entry name" value="Alpha-catenin/vinculin-like_sf"/>
</dbReference>
<evidence type="ECO:0000256" key="9">
    <source>
        <dbReference type="ARBA" id="ARBA00022801"/>
    </source>
</evidence>
<evidence type="ECO:0000313" key="15">
    <source>
        <dbReference type="EMBL" id="PFX29225.1"/>
    </source>
</evidence>
<keyword evidence="6" id="KW-0540">Nuclease</keyword>
<keyword evidence="11" id="KW-0234">DNA repair</keyword>
<evidence type="ECO:0000256" key="10">
    <source>
        <dbReference type="ARBA" id="ARBA00022842"/>
    </source>
</evidence>
<sequence>MHLGNHSFKVDNLNRHVVRLRQLAVAAKAAGDAEEYAMDAGNEGEAPAHDPASLQRVELVHRTSIEVERITPQLITAAQALSRDPADIANVERLELRRRDWASKVHGLVYAVDDVTVVSFNVALLRCKEPKKVSLAKGTVNSIDKLTADLQDTSRLVSEMALRENRTLEQSLSYMGVVERMNLLQREWAIKVHLLTALIDDLTAEASAPVDRLAGAALAVSKAELGERVEKQRDFEMQADELKARVARVRAHASKAVENSRHASKVRIVRVTGDFIDRLTPQVIAAARALAVHPFPLNYNDSTTERGLVLAEVRNTIPSSDVIFGFAGTHLAYRHFETIEREQQLKESFHVISAYDNICVMGDLNINDDIDGEVVLPPAWFDVWLSISGNSNKTGFTFDRDKISIMKDQPVNAKPRKVRCDRVLCKLLDFKVKEMRIVGDEMRERMEALGEIVQKIEPDVITFQEITLDNLQVLREQLWFSRYHLIPQGVLRSDGKHFVIILSVFPVDKWLVHPFSNYNDSTTDRGLVLAEVRNTIPSSDVIFGFAGTHLAYHHLESIEREQQLKESFHIISAYDNVCVMGDLNIKDDIDGEVVLPPAWFDVWLSISGNSNKAGFTYDRDKISIMKDQPVNAKPRKVRCDRVLCKLLDFKVKEMRIVGDEVTRTGVLASDHFGLFVVIEHIEKPGHEKQKQTSQTVNQVYFKRPKGWEKLMGLNELAIVMKMNKRYVDDINMAVQATPVGMRYKDGKTHMDERSVAEDQGISDDERTMTLIKQIGNDIHPSIQLEIDYPSKHQDGKLPILDLKVWMETKGEETDRQDEKASASVIMYEFYSKSMASKTVIHARSAVSWSTKRTVLTQEVLRVLLNCSRLLPWERVVENVNEMVLRMQYSGYSKKFRYEVVDSALKAFRARQRAERKGERPLHRPKEWRKVEREKEKSERKSNWYKRGGNESVIFVPATPNSRLRKEYQTEIKQQGFNIKVVEKAGIAIKRLLQKSDPFKPRQCGREDCPVCSTGGKGPCDRESVTYEIKCIQCNSVYVGETARSAYTRGKEHTKSLNNKEERSALWKHCKEKHNREVKQFRMDVTGVYHNDAMLRQITEGVRINNVNEDSLMNSKNEWNFFQIPRAVIDTS</sequence>
<keyword evidence="9" id="KW-0378">Hydrolase</keyword>
<evidence type="ECO:0000256" key="13">
    <source>
        <dbReference type="SAM" id="MobiDB-lite"/>
    </source>
</evidence>
<dbReference type="AlphaFoldDB" id="A0A2B4SLC7"/>
<dbReference type="GO" id="GO:0051015">
    <property type="term" value="F:actin filament binding"/>
    <property type="evidence" value="ECO:0007669"/>
    <property type="project" value="InterPro"/>
</dbReference>
<dbReference type="Gene3D" id="1.20.120.230">
    <property type="entry name" value="Alpha-catenin/vinculin-like"/>
    <property type="match status" value="2"/>
</dbReference>
<keyword evidence="7" id="KW-0479">Metal-binding</keyword>
<accession>A0A2B4SLC7</accession>
<dbReference type="SUPFAM" id="SSF56219">
    <property type="entry name" value="DNase I-like"/>
    <property type="match status" value="2"/>
</dbReference>
<keyword evidence="12" id="KW-0539">Nucleus</keyword>
<dbReference type="Gene3D" id="1.20.120.810">
    <property type="entry name" value="Vinculin, Vh2 four-helix bundle"/>
    <property type="match status" value="1"/>
</dbReference>
<dbReference type="GO" id="GO:0003697">
    <property type="term" value="F:single-stranded DNA binding"/>
    <property type="evidence" value="ECO:0007669"/>
    <property type="project" value="TreeGrafter"/>
</dbReference>
<comment type="cofactor">
    <cofactor evidence="2">
        <name>Mg(2+)</name>
        <dbReference type="ChEBI" id="CHEBI:18420"/>
    </cofactor>
</comment>
<proteinExistence type="predicted"/>
<dbReference type="SUPFAM" id="SSF47220">
    <property type="entry name" value="alpha-catenin/vinculin-like"/>
    <property type="match status" value="1"/>
</dbReference>
<comment type="cofactor">
    <cofactor evidence="1">
        <name>Mn(2+)</name>
        <dbReference type="ChEBI" id="CHEBI:29035"/>
    </cofactor>
</comment>
<evidence type="ECO:0000256" key="5">
    <source>
        <dbReference type="ARBA" id="ARBA00022490"/>
    </source>
</evidence>
<evidence type="ECO:0000256" key="3">
    <source>
        <dbReference type="ARBA" id="ARBA00004322"/>
    </source>
</evidence>